<reference evidence="1 2" key="1">
    <citation type="submission" date="2015-12" db="EMBL/GenBank/DDBJ databases">
        <title>Bacillus cereus Group isolate.</title>
        <authorList>
            <person name="Kovac J."/>
        </authorList>
    </citation>
    <scope>NUCLEOTIDE SEQUENCE [LARGE SCALE GENOMIC DNA]</scope>
    <source>
        <strain evidence="1 2">FSL K6-0073</strain>
    </source>
</reference>
<comment type="caution">
    <text evidence="1">The sequence shown here is derived from an EMBL/GenBank/DDBJ whole genome shotgun (WGS) entry which is preliminary data.</text>
</comment>
<accession>A0A9X0MLI5</accession>
<dbReference type="RefSeq" id="WP_061662220.1">
    <property type="nucleotide sequence ID" value="NZ_LOMO01000001.1"/>
</dbReference>
<name>A0A9X0MLI5_BACCE</name>
<sequence>MSYGAFRKSINSTRIENDFIALKTIQSIEERDKAQEMVKFKVPLFDEVVEICDEYGINPENMYVCNNISNPYWYWDGIIFVSVFQISKQAFEMFEMDKRVKVKEDMVKKAYETKDFYEVIAFTEDFLKPYILNDIYREVPCEERYELFREIYTYIDYSHKVIKKEVIDEAISCQTEAFKKDLMLKLNSLSNNDFITVYRGEGTYSISYESAMSWTTDINVARRFAVKGSVYKGEVLKGNVIDYIEDRNESEILVYPSNVMNITEVTEKKEFDVMRELNLMQDEGFTDEFAMYRDTFVLDEYYHNPSSVHGPLHVKRVLLHVLSLARTLKLSSVERAILANVAVFHDIGRTHDDHCTKHGEWSLKKHEELIEGNFPFIGVNYVTPRTEGRMDYDIEFLTDESIEIVKFIIEYHCKDDKLAKKHLKKSKSILKENKEMAWNLYECFKDCDALDRVRLGDLDVSYLRKEESKERVALAHQLLTGIR</sequence>
<protein>
    <recommendedName>
        <fullName evidence="3">HD domain-containing protein</fullName>
    </recommendedName>
</protein>
<dbReference type="InterPro" id="IPR003607">
    <property type="entry name" value="HD/PDEase_dom"/>
</dbReference>
<organism evidence="1 2">
    <name type="scientific">Bacillus cereus</name>
    <dbReference type="NCBI Taxonomy" id="1396"/>
    <lineage>
        <taxon>Bacteria</taxon>
        <taxon>Bacillati</taxon>
        <taxon>Bacillota</taxon>
        <taxon>Bacilli</taxon>
        <taxon>Bacillales</taxon>
        <taxon>Bacillaceae</taxon>
        <taxon>Bacillus</taxon>
        <taxon>Bacillus cereus group</taxon>
    </lineage>
</organism>
<evidence type="ECO:0008006" key="3">
    <source>
        <dbReference type="Google" id="ProtNLM"/>
    </source>
</evidence>
<dbReference type="CDD" id="cd00077">
    <property type="entry name" value="HDc"/>
    <property type="match status" value="1"/>
</dbReference>
<dbReference type="Gene3D" id="1.10.3210.10">
    <property type="entry name" value="Hypothetical protein af1432"/>
    <property type="match status" value="1"/>
</dbReference>
<gene>
    <name evidence="1" type="ORF">AT268_30555</name>
</gene>
<dbReference type="SUPFAM" id="SSF109604">
    <property type="entry name" value="HD-domain/PDEase-like"/>
    <property type="match status" value="1"/>
</dbReference>
<evidence type="ECO:0000313" key="2">
    <source>
        <dbReference type="Proteomes" id="UP000075476"/>
    </source>
</evidence>
<dbReference type="Proteomes" id="UP000075476">
    <property type="component" value="Unassembled WGS sequence"/>
</dbReference>
<evidence type="ECO:0000313" key="1">
    <source>
        <dbReference type="EMBL" id="KXY50891.1"/>
    </source>
</evidence>
<dbReference type="EMBL" id="LOMO01000001">
    <property type="protein sequence ID" value="KXY50891.1"/>
    <property type="molecule type" value="Genomic_DNA"/>
</dbReference>
<dbReference type="AlphaFoldDB" id="A0A9X0MLI5"/>
<proteinExistence type="predicted"/>